<gene>
    <name evidence="2" type="ORF">TNIN_407251</name>
</gene>
<feature type="region of interest" description="Disordered" evidence="1">
    <location>
        <begin position="1"/>
        <end position="39"/>
    </location>
</feature>
<accession>A0A8X6YGF1</accession>
<organism evidence="2 3">
    <name type="scientific">Trichonephila inaurata madagascariensis</name>
    <dbReference type="NCBI Taxonomy" id="2747483"/>
    <lineage>
        <taxon>Eukaryota</taxon>
        <taxon>Metazoa</taxon>
        <taxon>Ecdysozoa</taxon>
        <taxon>Arthropoda</taxon>
        <taxon>Chelicerata</taxon>
        <taxon>Arachnida</taxon>
        <taxon>Araneae</taxon>
        <taxon>Araneomorphae</taxon>
        <taxon>Entelegynae</taxon>
        <taxon>Araneoidea</taxon>
        <taxon>Nephilidae</taxon>
        <taxon>Trichonephila</taxon>
        <taxon>Trichonephila inaurata</taxon>
    </lineage>
</organism>
<sequence>MQGSVSHSHLLHVNGAHTQPADQNLLGDPGYGSTVDSGTVAISTPCSVAPLGQTLQRFVPRAPAESKEPLSVKRWPLEAIPS</sequence>
<dbReference type="Proteomes" id="UP000886998">
    <property type="component" value="Unassembled WGS sequence"/>
</dbReference>
<evidence type="ECO:0000313" key="3">
    <source>
        <dbReference type="Proteomes" id="UP000886998"/>
    </source>
</evidence>
<evidence type="ECO:0000256" key="1">
    <source>
        <dbReference type="SAM" id="MobiDB-lite"/>
    </source>
</evidence>
<evidence type="ECO:0000313" key="2">
    <source>
        <dbReference type="EMBL" id="GFY71547.1"/>
    </source>
</evidence>
<proteinExistence type="predicted"/>
<name>A0A8X6YGF1_9ARAC</name>
<keyword evidence="3" id="KW-1185">Reference proteome</keyword>
<protein>
    <submittedName>
        <fullName evidence="2">Uncharacterized protein</fullName>
    </submittedName>
</protein>
<feature type="region of interest" description="Disordered" evidence="1">
    <location>
        <begin position="62"/>
        <end position="82"/>
    </location>
</feature>
<comment type="caution">
    <text evidence="2">The sequence shown here is derived from an EMBL/GenBank/DDBJ whole genome shotgun (WGS) entry which is preliminary data.</text>
</comment>
<dbReference type="AlphaFoldDB" id="A0A8X6YGF1"/>
<dbReference type="EMBL" id="BMAV01018923">
    <property type="protein sequence ID" value="GFY71547.1"/>
    <property type="molecule type" value="Genomic_DNA"/>
</dbReference>
<reference evidence="2" key="1">
    <citation type="submission" date="2020-08" db="EMBL/GenBank/DDBJ databases">
        <title>Multicomponent nature underlies the extraordinary mechanical properties of spider dragline silk.</title>
        <authorList>
            <person name="Kono N."/>
            <person name="Nakamura H."/>
            <person name="Mori M."/>
            <person name="Yoshida Y."/>
            <person name="Ohtoshi R."/>
            <person name="Malay A.D."/>
            <person name="Moran D.A.P."/>
            <person name="Tomita M."/>
            <person name="Numata K."/>
            <person name="Arakawa K."/>
        </authorList>
    </citation>
    <scope>NUCLEOTIDE SEQUENCE</scope>
</reference>